<evidence type="ECO:0000256" key="4">
    <source>
        <dbReference type="ARBA" id="ARBA00022833"/>
    </source>
</evidence>
<keyword evidence="1" id="KW-0479">Metal-binding</keyword>
<dbReference type="GO" id="GO:0000981">
    <property type="term" value="F:DNA-binding transcription factor activity, RNA polymerase II-specific"/>
    <property type="evidence" value="ECO:0007669"/>
    <property type="project" value="TreeGrafter"/>
</dbReference>
<dbReference type="InterPro" id="IPR013087">
    <property type="entry name" value="Znf_C2H2_type"/>
</dbReference>
<reference evidence="9" key="2">
    <citation type="submission" date="2020-01" db="EMBL/GenBank/DDBJ databases">
        <authorList>
            <person name="Korhonen P.K.K."/>
            <person name="Guangxu M.G."/>
            <person name="Wang T.W."/>
            <person name="Stroehlein A.J.S."/>
            <person name="Young N.D."/>
            <person name="Ang C.-S.A."/>
            <person name="Fernando D.W.F."/>
            <person name="Lu H.L."/>
            <person name="Taylor S.T."/>
            <person name="Ehtesham M.E.M."/>
            <person name="Najaraj S.H.N."/>
            <person name="Harsha G.H.G."/>
            <person name="Madugundu A.M."/>
            <person name="Renuse S.R."/>
            <person name="Holt D.H."/>
            <person name="Pandey A.P."/>
            <person name="Papenfuss A.P."/>
            <person name="Gasser R.B.G."/>
            <person name="Fischer K.F."/>
        </authorList>
    </citation>
    <scope>NUCLEOTIDE SEQUENCE</scope>
    <source>
        <strain evidence="9">SSS_KF_BRIS2020</strain>
    </source>
</reference>
<keyword evidence="3 6" id="KW-0863">Zinc-finger</keyword>
<sequence length="482" mass="56081">MPPKTRSRLAGKTLANLKTKSHSKNEIRLRIEKMRKKLDQRFESQKKLNGTNSDDQFKQEDKNNDKKSNGTKKTKKSKFRCTDCDKYFTRKDNLKSHKKRLHSELVEKSSIKRQHTCQLCQKTFQTPSHLTIHLRIHTGERPYSCTDCGKSFTDNGALKKHLITHTGEKPYQCDECNCSFALKGSLTRHMRIHTGIKPHKCQFCGKEFIQSCGLKAHLFFHTGENGFPCDECDKSFNRKCRLQMHKKYVHEKIKPFVCPAISCEKKFTRKEDLARHMVLHAGLKEFVCSFCQKRYIFYYSHCLASFNFISFLDSFPLKASLNAHLLTHNKKESIHCPKCQKKFTRKDCLNRHMKKIHESDAFIENRLKIASKTDNIYTLVDGKLKDGLLCQAVQELLQNIVDPIQLKSYGWPQQPVDKLLQMLIKNCNYEPECSDDLNYYDRIRENVKRLFTMVIDDEALRISLNDQGTTVDALIVDILNAA</sequence>
<keyword evidence="2" id="KW-0677">Repeat</keyword>
<dbReference type="GO" id="GO:0008270">
    <property type="term" value="F:zinc ion binding"/>
    <property type="evidence" value="ECO:0007669"/>
    <property type="project" value="UniProtKB-KW"/>
</dbReference>
<feature type="domain" description="C2H2-type" evidence="8">
    <location>
        <begin position="143"/>
        <end position="170"/>
    </location>
</feature>
<dbReference type="PANTHER" id="PTHR14003:SF23">
    <property type="entry name" value="ZINC FINGER PROTEIN 143"/>
    <property type="match status" value="1"/>
</dbReference>
<evidence type="ECO:0000256" key="3">
    <source>
        <dbReference type="ARBA" id="ARBA00022771"/>
    </source>
</evidence>
<reference evidence="11" key="1">
    <citation type="journal article" date="2020" name="PLoS Negl. Trop. Dis.">
        <title>High-quality nuclear genome for Sarcoptes scabiei-A critical resource for a neglected parasite.</title>
        <authorList>
            <person name="Korhonen P.K."/>
            <person name="Gasser R.B."/>
            <person name="Ma G."/>
            <person name="Wang T."/>
            <person name="Stroehlein A.J."/>
            <person name="Young N.D."/>
            <person name="Ang C.S."/>
            <person name="Fernando D.D."/>
            <person name="Lu H.C."/>
            <person name="Taylor S."/>
            <person name="Reynolds S.L."/>
            <person name="Mofiz E."/>
            <person name="Najaraj S.H."/>
            <person name="Gowda H."/>
            <person name="Madugundu A."/>
            <person name="Renuse S."/>
            <person name="Holt D."/>
            <person name="Pandey A."/>
            <person name="Papenfuss A.T."/>
            <person name="Fischer K."/>
        </authorList>
    </citation>
    <scope>NUCLEOTIDE SEQUENCE [LARGE SCALE GENOMIC DNA]</scope>
</reference>
<dbReference type="Gene3D" id="3.30.160.60">
    <property type="entry name" value="Classic Zinc Finger"/>
    <property type="match status" value="8"/>
</dbReference>
<dbReference type="Proteomes" id="UP000070412">
    <property type="component" value="Unassembled WGS sequence"/>
</dbReference>
<organism evidence="9">
    <name type="scientific">Sarcoptes scabiei</name>
    <name type="common">Itch mite</name>
    <name type="synonym">Acarus scabiei</name>
    <dbReference type="NCBI Taxonomy" id="52283"/>
    <lineage>
        <taxon>Eukaryota</taxon>
        <taxon>Metazoa</taxon>
        <taxon>Ecdysozoa</taxon>
        <taxon>Arthropoda</taxon>
        <taxon>Chelicerata</taxon>
        <taxon>Arachnida</taxon>
        <taxon>Acari</taxon>
        <taxon>Acariformes</taxon>
        <taxon>Sarcoptiformes</taxon>
        <taxon>Astigmata</taxon>
        <taxon>Psoroptidia</taxon>
        <taxon>Sarcoptoidea</taxon>
        <taxon>Sarcoptidae</taxon>
        <taxon>Sarcoptinae</taxon>
        <taxon>Sarcoptes</taxon>
    </lineage>
</organism>
<accession>A0A834RGX2</accession>
<dbReference type="SUPFAM" id="SSF57667">
    <property type="entry name" value="beta-beta-alpha zinc fingers"/>
    <property type="match status" value="6"/>
</dbReference>
<dbReference type="Pfam" id="PF00096">
    <property type="entry name" value="zf-C2H2"/>
    <property type="match status" value="7"/>
</dbReference>
<dbReference type="FunFam" id="3.30.160.60:FF:000425">
    <property type="entry name" value="PLAG1 like zinc finger 1"/>
    <property type="match status" value="1"/>
</dbReference>
<feature type="compositionally biased region" description="Basic and acidic residues" evidence="7">
    <location>
        <begin position="55"/>
        <end position="68"/>
    </location>
</feature>
<dbReference type="FunFam" id="3.30.160.60:FF:000912">
    <property type="entry name" value="Zinc finger protein 660"/>
    <property type="match status" value="2"/>
</dbReference>
<evidence type="ECO:0000256" key="5">
    <source>
        <dbReference type="ARBA" id="ARBA00023242"/>
    </source>
</evidence>
<feature type="region of interest" description="Disordered" evidence="7">
    <location>
        <begin position="1"/>
        <end position="73"/>
    </location>
</feature>
<protein>
    <submittedName>
        <fullName evidence="9">Gastrula zinc finger protein XlCGF57.1</fullName>
    </submittedName>
</protein>
<feature type="domain" description="C2H2-type" evidence="8">
    <location>
        <begin position="256"/>
        <end position="285"/>
    </location>
</feature>
<evidence type="ECO:0000256" key="2">
    <source>
        <dbReference type="ARBA" id="ARBA00022737"/>
    </source>
</evidence>
<dbReference type="FunFam" id="3.30.160.60:FF:000446">
    <property type="entry name" value="Zinc finger protein"/>
    <property type="match status" value="2"/>
</dbReference>
<evidence type="ECO:0000313" key="10">
    <source>
        <dbReference type="EnsemblMetazoa" id="KAF7496323.1"/>
    </source>
</evidence>
<dbReference type="GO" id="GO:0005667">
    <property type="term" value="C:transcription regulator complex"/>
    <property type="evidence" value="ECO:0007669"/>
    <property type="project" value="TreeGrafter"/>
</dbReference>
<dbReference type="EMBL" id="WVUK01000012">
    <property type="protein sequence ID" value="KAF7496323.1"/>
    <property type="molecule type" value="Genomic_DNA"/>
</dbReference>
<dbReference type="SMART" id="SM00355">
    <property type="entry name" value="ZnF_C2H2"/>
    <property type="match status" value="8"/>
</dbReference>
<dbReference type="PROSITE" id="PS00028">
    <property type="entry name" value="ZINC_FINGER_C2H2_1"/>
    <property type="match status" value="8"/>
</dbReference>
<dbReference type="EnsemblMetazoa" id="SSS_2929s_mrna">
    <property type="protein sequence ID" value="KAF7496323.1"/>
    <property type="gene ID" value="SSS_2929"/>
</dbReference>
<evidence type="ECO:0000313" key="9">
    <source>
        <dbReference type="EMBL" id="KAF7496323.1"/>
    </source>
</evidence>
<feature type="domain" description="C2H2-type" evidence="8">
    <location>
        <begin position="171"/>
        <end position="198"/>
    </location>
</feature>
<name>A0A834RGX2_SARSC</name>
<evidence type="ECO:0000256" key="1">
    <source>
        <dbReference type="ARBA" id="ARBA00022723"/>
    </source>
</evidence>
<feature type="domain" description="C2H2-type" evidence="8">
    <location>
        <begin position="79"/>
        <end position="107"/>
    </location>
</feature>
<dbReference type="InterPro" id="IPR036236">
    <property type="entry name" value="Znf_C2H2_sf"/>
</dbReference>
<dbReference type="GO" id="GO:0031519">
    <property type="term" value="C:PcG protein complex"/>
    <property type="evidence" value="ECO:0007669"/>
    <property type="project" value="TreeGrafter"/>
</dbReference>
<keyword evidence="11" id="KW-1185">Reference proteome</keyword>
<dbReference type="OrthoDB" id="6495365at2759"/>
<evidence type="ECO:0000259" key="8">
    <source>
        <dbReference type="PROSITE" id="PS50157"/>
    </source>
</evidence>
<feature type="domain" description="C2H2-type" evidence="8">
    <location>
        <begin position="227"/>
        <end position="255"/>
    </location>
</feature>
<keyword evidence="4" id="KW-0862">Zinc</keyword>
<dbReference type="PROSITE" id="PS50157">
    <property type="entry name" value="ZINC_FINGER_C2H2_2"/>
    <property type="match status" value="8"/>
</dbReference>
<feature type="domain" description="C2H2-type" evidence="8">
    <location>
        <begin position="334"/>
        <end position="362"/>
    </location>
</feature>
<dbReference type="GO" id="GO:0000978">
    <property type="term" value="F:RNA polymerase II cis-regulatory region sequence-specific DNA binding"/>
    <property type="evidence" value="ECO:0007669"/>
    <property type="project" value="TreeGrafter"/>
</dbReference>
<evidence type="ECO:0000256" key="6">
    <source>
        <dbReference type="PROSITE-ProRule" id="PRU00042"/>
    </source>
</evidence>
<dbReference type="GO" id="GO:0000785">
    <property type="term" value="C:chromatin"/>
    <property type="evidence" value="ECO:0007669"/>
    <property type="project" value="TreeGrafter"/>
</dbReference>
<keyword evidence="5" id="KW-0539">Nucleus</keyword>
<gene>
    <name evidence="9" type="ORF">SSS_2929</name>
</gene>
<feature type="compositionally biased region" description="Basic and acidic residues" evidence="7">
    <location>
        <begin position="23"/>
        <end position="46"/>
    </location>
</feature>
<dbReference type="PANTHER" id="PTHR14003">
    <property type="entry name" value="TRANSCRIPTIONAL REPRESSOR PROTEIN YY"/>
    <property type="match status" value="1"/>
</dbReference>
<reference evidence="10" key="3">
    <citation type="submission" date="2022-06" db="UniProtKB">
        <authorList>
            <consortium name="EnsemblMetazoa"/>
        </authorList>
    </citation>
    <scope>IDENTIFICATION</scope>
</reference>
<evidence type="ECO:0000313" key="11">
    <source>
        <dbReference type="Proteomes" id="UP000070412"/>
    </source>
</evidence>
<feature type="domain" description="C2H2-type" evidence="8">
    <location>
        <begin position="199"/>
        <end position="226"/>
    </location>
</feature>
<evidence type="ECO:0000256" key="7">
    <source>
        <dbReference type="SAM" id="MobiDB-lite"/>
    </source>
</evidence>
<dbReference type="AlphaFoldDB" id="A0A834RGX2"/>
<feature type="domain" description="C2H2-type" evidence="8">
    <location>
        <begin position="115"/>
        <end position="142"/>
    </location>
</feature>
<proteinExistence type="predicted"/>